<feature type="region of interest" description="Disordered" evidence="1">
    <location>
        <begin position="1"/>
        <end position="20"/>
    </location>
</feature>
<proteinExistence type="predicted"/>
<organism evidence="2 3">
    <name type="scientific">Sphingomonas baiyangensis</name>
    <dbReference type="NCBI Taxonomy" id="2572576"/>
    <lineage>
        <taxon>Bacteria</taxon>
        <taxon>Pseudomonadati</taxon>
        <taxon>Pseudomonadota</taxon>
        <taxon>Alphaproteobacteria</taxon>
        <taxon>Sphingomonadales</taxon>
        <taxon>Sphingomonadaceae</taxon>
        <taxon>Sphingomonas</taxon>
    </lineage>
</organism>
<reference evidence="2 3" key="1">
    <citation type="submission" date="2019-04" db="EMBL/GenBank/DDBJ databases">
        <authorList>
            <person name="Yang Y."/>
            <person name="Wei D."/>
        </authorList>
    </citation>
    <scope>NUCLEOTIDE SEQUENCE [LARGE SCALE GENOMIC DNA]</scope>
    <source>
        <strain evidence="2 3">L-1-4w-11</strain>
    </source>
</reference>
<sequence>MSSGKKTTTTTQQSGTSQVQLPAWMTAAGEQLYRDASQTAAANPVQAYDGPRVAGMTGSQQQAGAIAQQSAGGYQADLNRARQYTSQATQGMPQVSAQNVGANGMQAAQQQWTGPGQMQSVSGQKAQVSQWNPATAGTAPMMQGAQQGVSLVGGAPQMSAAQQRDLATYQAAMQNQNRQVGVGMFDQRAAEQYMNPYLGAVRDNSVREMQRINGMERAALNDNAQAAAAFGGTRHALLESEQQRNQSESILDYLDQANADAYANAQGQFERDRTARFGADTFNVSMEDAVNARNAAALNAAGQFNAGSANQMYAANADRQQQAGLANQQLEGTFRLSDQAATNAMYGANADRQQQAGLANQQMQGQFSLANMDAQNAARQWNAGALNQGSQANADRAQQANLANQGTQQAYDFARQNAQNTALGANAAFQQQAGQFNADAMNTMGRANADRQFAASQANAGLHGDYQNRLLAAGQQFGQIGEAGSQLATQDILNLLRTGGLEQDTNQAALDARYQEFLRMQDAPMERYRDLMAILSGTPRNVTTSTSGSGTQTTKEQGSFLDTVLGLGQLGLSAYSGGLFGGKKPG</sequence>
<dbReference type="EMBL" id="SWKR01000002">
    <property type="protein sequence ID" value="TKD50581.1"/>
    <property type="molecule type" value="Genomic_DNA"/>
</dbReference>
<comment type="caution">
    <text evidence="2">The sequence shown here is derived from an EMBL/GenBank/DDBJ whole genome shotgun (WGS) entry which is preliminary data.</text>
</comment>
<accession>A0A4U1L182</accession>
<gene>
    <name evidence="2" type="ORF">FBR43_07230</name>
</gene>
<dbReference type="RefSeq" id="WP_136942524.1">
    <property type="nucleotide sequence ID" value="NZ_SWKR01000002.1"/>
</dbReference>
<evidence type="ECO:0000313" key="3">
    <source>
        <dbReference type="Proteomes" id="UP000309138"/>
    </source>
</evidence>
<evidence type="ECO:0000256" key="1">
    <source>
        <dbReference type="SAM" id="MobiDB-lite"/>
    </source>
</evidence>
<feature type="region of interest" description="Disordered" evidence="1">
    <location>
        <begin position="100"/>
        <end position="119"/>
    </location>
</feature>
<protein>
    <submittedName>
        <fullName evidence="2">Uncharacterized protein</fullName>
    </submittedName>
</protein>
<keyword evidence="3" id="KW-1185">Reference proteome</keyword>
<name>A0A4U1L182_9SPHN</name>
<feature type="compositionally biased region" description="Low complexity" evidence="1">
    <location>
        <begin position="1"/>
        <end position="18"/>
    </location>
</feature>
<dbReference type="AlphaFoldDB" id="A0A4U1L182"/>
<evidence type="ECO:0000313" key="2">
    <source>
        <dbReference type="EMBL" id="TKD50581.1"/>
    </source>
</evidence>
<dbReference type="Proteomes" id="UP000309138">
    <property type="component" value="Unassembled WGS sequence"/>
</dbReference>